<dbReference type="Pfam" id="PF26137">
    <property type="entry name" value="Toxin_SdpC"/>
    <property type="match status" value="1"/>
</dbReference>
<dbReference type="RefSeq" id="WP_248637153.1">
    <property type="nucleotide sequence ID" value="NZ_JALPTH010000039.1"/>
</dbReference>
<sequence length="223" mass="22881">MLSRNARTKRILATVAAVTAIGVGGVATSNASAAPSTGTAPVAAHRSGPAVGTVQDGRDVYAGLIFLQGDLGRKFAELGPYTGAAESYRKNDNAEARQAVAQVLDAIAEKDSGFFSAFSTQVRSGDPRKVESGMDRAVKLLTEVTVDEKDTTSPKALGAGDGRCAVLALNVLIVVNVGGAVNVSVAVNLQAWKNVINMSVAPADEGSITKDQKIADITRLAAA</sequence>
<evidence type="ECO:0000313" key="2">
    <source>
        <dbReference type="EMBL" id="MCK8681327.1"/>
    </source>
</evidence>
<evidence type="ECO:0008006" key="4">
    <source>
        <dbReference type="Google" id="ProtNLM"/>
    </source>
</evidence>
<keyword evidence="3" id="KW-1185">Reference proteome</keyword>
<dbReference type="EMBL" id="JALPTH010000039">
    <property type="protein sequence ID" value="MCK8681327.1"/>
    <property type="molecule type" value="Genomic_DNA"/>
</dbReference>
<reference evidence="2 3" key="1">
    <citation type="submission" date="2022-04" db="EMBL/GenBank/DDBJ databases">
        <title>Streptomyces sp. nov. LCR6-01 isolated from Lichen of Dirinaria sp.</title>
        <authorList>
            <person name="Kanchanasin P."/>
            <person name="Tanasupawat S."/>
            <person name="Phongsopitanun W."/>
        </authorList>
    </citation>
    <scope>NUCLEOTIDE SEQUENCE [LARGE SCALE GENOMIC DNA]</scope>
    <source>
        <strain evidence="2 3">LCR6-01</strain>
    </source>
</reference>
<proteinExistence type="predicted"/>
<dbReference type="InterPro" id="IPR023888">
    <property type="entry name" value="SdpC-like"/>
</dbReference>
<evidence type="ECO:0000313" key="3">
    <source>
        <dbReference type="Proteomes" id="UP001522868"/>
    </source>
</evidence>
<feature type="signal peptide" evidence="1">
    <location>
        <begin position="1"/>
        <end position="33"/>
    </location>
</feature>
<gene>
    <name evidence="2" type="ORF">M1O15_28820</name>
</gene>
<feature type="chain" id="PRO_5046311044" description="Sporulation delaying protein family toxin" evidence="1">
    <location>
        <begin position="34"/>
        <end position="223"/>
    </location>
</feature>
<comment type="caution">
    <text evidence="2">The sequence shown here is derived from an EMBL/GenBank/DDBJ whole genome shotgun (WGS) entry which is preliminary data.</text>
</comment>
<protein>
    <recommendedName>
        <fullName evidence="4">Sporulation delaying protein family toxin</fullName>
    </recommendedName>
</protein>
<organism evidence="2 3">
    <name type="scientific">Streptomyces lichenis</name>
    <dbReference type="NCBI Taxonomy" id="2306967"/>
    <lineage>
        <taxon>Bacteria</taxon>
        <taxon>Bacillati</taxon>
        <taxon>Actinomycetota</taxon>
        <taxon>Actinomycetes</taxon>
        <taxon>Kitasatosporales</taxon>
        <taxon>Streptomycetaceae</taxon>
        <taxon>Streptomyces</taxon>
    </lineage>
</organism>
<keyword evidence="1" id="KW-0732">Signal</keyword>
<evidence type="ECO:0000256" key="1">
    <source>
        <dbReference type="SAM" id="SignalP"/>
    </source>
</evidence>
<accession>A0ABT0IJ27</accession>
<dbReference type="Proteomes" id="UP001522868">
    <property type="component" value="Unassembled WGS sequence"/>
</dbReference>
<name>A0ABT0IJ27_9ACTN</name>